<feature type="chain" id="PRO_5026028618" evidence="2">
    <location>
        <begin position="20"/>
        <end position="353"/>
    </location>
</feature>
<protein>
    <submittedName>
        <fullName evidence="5">Cathepsin L</fullName>
    </submittedName>
</protein>
<dbReference type="InterPro" id="IPR013201">
    <property type="entry name" value="Prot_inhib_I29"/>
</dbReference>
<feature type="domain" description="Cathepsin propeptide inhibitor" evidence="4">
    <location>
        <begin position="34"/>
        <end position="91"/>
    </location>
</feature>
<organism evidence="5">
    <name type="scientific">Aceria tosichella</name>
    <name type="common">wheat curl mite</name>
    <dbReference type="NCBI Taxonomy" id="561515"/>
    <lineage>
        <taxon>Eukaryota</taxon>
        <taxon>Metazoa</taxon>
        <taxon>Ecdysozoa</taxon>
        <taxon>Arthropoda</taxon>
        <taxon>Chelicerata</taxon>
        <taxon>Arachnida</taxon>
        <taxon>Acari</taxon>
        <taxon>Acariformes</taxon>
        <taxon>Trombidiformes</taxon>
        <taxon>Prostigmata</taxon>
        <taxon>Eupodina</taxon>
        <taxon>Eriophyoidea</taxon>
        <taxon>Eriophyidae</taxon>
        <taxon>Eriophyinae</taxon>
        <taxon>Aceriini</taxon>
        <taxon>Aceria</taxon>
    </lineage>
</organism>
<dbReference type="SUPFAM" id="SSF54001">
    <property type="entry name" value="Cysteine proteinases"/>
    <property type="match status" value="1"/>
</dbReference>
<dbReference type="SMART" id="SM00645">
    <property type="entry name" value="Pept_C1"/>
    <property type="match status" value="1"/>
</dbReference>
<dbReference type="Pfam" id="PF00112">
    <property type="entry name" value="Peptidase_C1"/>
    <property type="match status" value="1"/>
</dbReference>
<dbReference type="PRINTS" id="PR00705">
    <property type="entry name" value="PAPAIN"/>
</dbReference>
<dbReference type="EMBL" id="GGYP01006137">
    <property type="protein sequence ID" value="MDE50908.1"/>
    <property type="molecule type" value="Transcribed_RNA"/>
</dbReference>
<gene>
    <name evidence="5" type="primary">Cp1_1</name>
    <name evidence="5" type="ORF">g.17496</name>
</gene>
<keyword evidence="2" id="KW-0732">Signal</keyword>
<dbReference type="InterPro" id="IPR013128">
    <property type="entry name" value="Peptidase_C1A"/>
</dbReference>
<dbReference type="Gene3D" id="3.90.70.10">
    <property type="entry name" value="Cysteine proteinases"/>
    <property type="match status" value="1"/>
</dbReference>
<sequence length="353" mass="39891">MKLTIRMLSLLCLVVATIGGRILARHDDSSLREWIKYKKEYGKVYETPEEDARRFSLFMTANEQIKRHNANLEASYRMGLNHMSDWTWEERAKLSGSPRHDHPIEKLHEMKLGLDDLSEMKHLELLRKILIANPAAPLPAEVDWRQVPNRVSPVKDQGACGSSWAFATTGVLEGQQVVMNFSQELIPLSEQELMDCSDQNDGCNGGIAWMALQDVPKIGGIMGEKDYPYIAAMEGVCNFNASKRIMTAYDSVFLPDNNELALRETLAKFGPVAVSLNTSPNFYHYKSGIFSDPVYTGVSLDNELLLVGYGTDPKEGDYWILKNSWSDKWGEKGYMRIKRGVCDVGRRSTIPIF</sequence>
<dbReference type="InterPro" id="IPR025661">
    <property type="entry name" value="Pept_asp_AS"/>
</dbReference>
<evidence type="ECO:0000259" key="3">
    <source>
        <dbReference type="SMART" id="SM00645"/>
    </source>
</evidence>
<evidence type="ECO:0000259" key="4">
    <source>
        <dbReference type="SMART" id="SM00848"/>
    </source>
</evidence>
<evidence type="ECO:0000256" key="1">
    <source>
        <dbReference type="ARBA" id="ARBA00008455"/>
    </source>
</evidence>
<dbReference type="AlphaFoldDB" id="A0A6G1SKI2"/>
<dbReference type="InterPro" id="IPR000668">
    <property type="entry name" value="Peptidase_C1A_C"/>
</dbReference>
<dbReference type="CDD" id="cd02248">
    <property type="entry name" value="Peptidase_C1A"/>
    <property type="match status" value="1"/>
</dbReference>
<feature type="signal peptide" evidence="2">
    <location>
        <begin position="1"/>
        <end position="19"/>
    </location>
</feature>
<dbReference type="SMART" id="SM00848">
    <property type="entry name" value="Inhibitor_I29"/>
    <property type="match status" value="1"/>
</dbReference>
<comment type="similarity">
    <text evidence="1">Belongs to the peptidase C1 family.</text>
</comment>
<accession>A0A6G1SKI2</accession>
<reference evidence="5" key="1">
    <citation type="submission" date="2018-10" db="EMBL/GenBank/DDBJ databases">
        <title>Transcriptome assembly of Aceria tosichella (Wheat curl mite) Type 2.</title>
        <authorList>
            <person name="Scully E.D."/>
            <person name="Geib S.M."/>
            <person name="Palmer N.A."/>
            <person name="Gupta A.K."/>
            <person name="Sarath G."/>
            <person name="Tatineni S."/>
        </authorList>
    </citation>
    <scope>NUCLEOTIDE SEQUENCE</scope>
    <source>
        <strain evidence="5">LincolnNE</strain>
    </source>
</reference>
<feature type="domain" description="Peptidase C1A papain C-terminal" evidence="3">
    <location>
        <begin position="138"/>
        <end position="352"/>
    </location>
</feature>
<proteinExistence type="inferred from homology"/>
<dbReference type="Pfam" id="PF08246">
    <property type="entry name" value="Inhibitor_I29"/>
    <property type="match status" value="1"/>
</dbReference>
<dbReference type="PROSITE" id="PS00640">
    <property type="entry name" value="THIOL_PROTEASE_ASN"/>
    <property type="match status" value="1"/>
</dbReference>
<dbReference type="GO" id="GO:0006508">
    <property type="term" value="P:proteolysis"/>
    <property type="evidence" value="ECO:0007669"/>
    <property type="project" value="InterPro"/>
</dbReference>
<dbReference type="GO" id="GO:0008234">
    <property type="term" value="F:cysteine-type peptidase activity"/>
    <property type="evidence" value="ECO:0007669"/>
    <property type="project" value="InterPro"/>
</dbReference>
<dbReference type="InterPro" id="IPR039417">
    <property type="entry name" value="Peptidase_C1A_papain-like"/>
</dbReference>
<evidence type="ECO:0000313" key="5">
    <source>
        <dbReference type="EMBL" id="MDE50908.1"/>
    </source>
</evidence>
<evidence type="ECO:0000256" key="2">
    <source>
        <dbReference type="SAM" id="SignalP"/>
    </source>
</evidence>
<name>A0A6G1SKI2_9ACAR</name>
<dbReference type="PANTHER" id="PTHR12411">
    <property type="entry name" value="CYSTEINE PROTEASE FAMILY C1-RELATED"/>
    <property type="match status" value="1"/>
</dbReference>
<dbReference type="InterPro" id="IPR038765">
    <property type="entry name" value="Papain-like_cys_pep_sf"/>
</dbReference>